<comment type="subcellular location">
    <subcellularLocation>
        <location evidence="1 12">Cytoplasm</location>
    </subcellularLocation>
</comment>
<feature type="binding site" evidence="12">
    <location>
        <position position="385"/>
    </location>
    <ligand>
        <name>L-serine</name>
        <dbReference type="ChEBI" id="CHEBI:33384"/>
    </ligand>
</feature>
<dbReference type="PANTHER" id="PTHR43697:SF1">
    <property type="entry name" value="SERINE--TRNA LIGASE"/>
    <property type="match status" value="1"/>
</dbReference>
<dbReference type="CDD" id="cd00770">
    <property type="entry name" value="SerRS_core"/>
    <property type="match status" value="1"/>
</dbReference>
<gene>
    <name evidence="12 17" type="primary">serS</name>
    <name evidence="17" type="ORF">MHA01_25660</name>
</gene>
<dbReference type="Proteomes" id="UP000321051">
    <property type="component" value="Unassembled WGS sequence"/>
</dbReference>
<keyword evidence="15" id="KW-0175">Coiled coil</keyword>
<keyword evidence="18" id="KW-1185">Reference proteome</keyword>
<dbReference type="GO" id="GO:0005524">
    <property type="term" value="F:ATP binding"/>
    <property type="evidence" value="ECO:0007669"/>
    <property type="project" value="UniProtKB-UniRule"/>
</dbReference>
<evidence type="ECO:0000256" key="1">
    <source>
        <dbReference type="ARBA" id="ARBA00004496"/>
    </source>
</evidence>
<protein>
    <recommendedName>
        <fullName evidence="12">Serine--tRNA ligase</fullName>
        <ecNumber evidence="12">6.1.1.11</ecNumber>
    </recommendedName>
    <alternativeName>
        <fullName evidence="12">Seryl-tRNA synthetase</fullName>
        <shortName evidence="12">SerRS</shortName>
    </alternativeName>
    <alternativeName>
        <fullName evidence="12">Seryl-tRNA(Ser/Sec) synthetase</fullName>
    </alternativeName>
</protein>
<comment type="function">
    <text evidence="12">Catalyzes the attachment of serine to tRNA(Ser). Is also able to aminoacylate tRNA(Sec) with serine, to form the misacylated tRNA L-seryl-tRNA(Sec), which will be further converted into selenocysteinyl-tRNA(Sec).</text>
</comment>
<dbReference type="NCBIfam" id="TIGR00414">
    <property type="entry name" value="serS"/>
    <property type="match status" value="1"/>
</dbReference>
<dbReference type="Pfam" id="PF02403">
    <property type="entry name" value="Seryl_tRNA_N"/>
    <property type="match status" value="1"/>
</dbReference>
<dbReference type="PANTHER" id="PTHR43697">
    <property type="entry name" value="SERYL-TRNA SYNTHETASE"/>
    <property type="match status" value="1"/>
</dbReference>
<keyword evidence="5 12" id="KW-0436">Ligase</keyword>
<dbReference type="GO" id="GO:0016740">
    <property type="term" value="F:transferase activity"/>
    <property type="evidence" value="ECO:0007669"/>
    <property type="project" value="UniProtKB-ARBA"/>
</dbReference>
<evidence type="ECO:0000256" key="15">
    <source>
        <dbReference type="SAM" id="Coils"/>
    </source>
</evidence>
<evidence type="ECO:0000256" key="13">
    <source>
        <dbReference type="PIRSR" id="PIRSR001529-1"/>
    </source>
</evidence>
<evidence type="ECO:0000256" key="6">
    <source>
        <dbReference type="ARBA" id="ARBA00022741"/>
    </source>
</evidence>
<feature type="domain" description="Aminoacyl-transfer RNA synthetases class-II family profile" evidence="16">
    <location>
        <begin position="172"/>
        <end position="410"/>
    </location>
</feature>
<dbReference type="GO" id="GO:0006434">
    <property type="term" value="P:seryl-tRNA aminoacylation"/>
    <property type="evidence" value="ECO:0007669"/>
    <property type="project" value="UniProtKB-UniRule"/>
</dbReference>
<evidence type="ECO:0000256" key="8">
    <source>
        <dbReference type="ARBA" id="ARBA00022917"/>
    </source>
</evidence>
<comment type="pathway">
    <text evidence="2 12">Aminoacyl-tRNA biosynthesis; selenocysteinyl-tRNA(Sec) biosynthesis; L-seryl-tRNA(Sec) from L-serine and tRNA(Sec): step 1/1.</text>
</comment>
<comment type="catalytic activity">
    <reaction evidence="10 12">
        <text>tRNA(Sec) + L-serine + ATP = L-seryl-tRNA(Sec) + AMP + diphosphate + H(+)</text>
        <dbReference type="Rhea" id="RHEA:42580"/>
        <dbReference type="Rhea" id="RHEA-COMP:9742"/>
        <dbReference type="Rhea" id="RHEA-COMP:10128"/>
        <dbReference type="ChEBI" id="CHEBI:15378"/>
        <dbReference type="ChEBI" id="CHEBI:30616"/>
        <dbReference type="ChEBI" id="CHEBI:33019"/>
        <dbReference type="ChEBI" id="CHEBI:33384"/>
        <dbReference type="ChEBI" id="CHEBI:78442"/>
        <dbReference type="ChEBI" id="CHEBI:78533"/>
        <dbReference type="ChEBI" id="CHEBI:456215"/>
        <dbReference type="EC" id="6.1.1.11"/>
    </reaction>
</comment>
<dbReference type="InterPro" id="IPR015866">
    <property type="entry name" value="Ser-tRNA-synth_1_N"/>
</dbReference>
<evidence type="ECO:0000256" key="4">
    <source>
        <dbReference type="ARBA" id="ARBA00022490"/>
    </source>
</evidence>
<feature type="binding site" evidence="13">
    <location>
        <position position="231"/>
    </location>
    <ligand>
        <name>L-serine</name>
        <dbReference type="ChEBI" id="CHEBI:33384"/>
    </ligand>
</feature>
<name>A0A510YAE2_MARHA</name>
<feature type="binding site" evidence="12 13">
    <location>
        <position position="285"/>
    </location>
    <ligand>
        <name>L-serine</name>
        <dbReference type="ChEBI" id="CHEBI:33384"/>
    </ligand>
</feature>
<dbReference type="EMBL" id="BJUN01000017">
    <property type="protein sequence ID" value="GEK59661.1"/>
    <property type="molecule type" value="Genomic_DNA"/>
</dbReference>
<dbReference type="SUPFAM" id="SSF46589">
    <property type="entry name" value="tRNA-binding arm"/>
    <property type="match status" value="1"/>
</dbReference>
<evidence type="ECO:0000256" key="12">
    <source>
        <dbReference type="HAMAP-Rule" id="MF_00176"/>
    </source>
</evidence>
<dbReference type="InterPro" id="IPR002317">
    <property type="entry name" value="Ser-tRNA-ligase_type_1"/>
</dbReference>
<feature type="binding site" evidence="13">
    <location>
        <position position="262"/>
    </location>
    <ligand>
        <name>L-serine</name>
        <dbReference type="ChEBI" id="CHEBI:33384"/>
    </ligand>
</feature>
<keyword evidence="6 12" id="KW-0547">Nucleotide-binding</keyword>
<dbReference type="GO" id="GO:0016260">
    <property type="term" value="P:selenocysteine biosynthetic process"/>
    <property type="evidence" value="ECO:0007669"/>
    <property type="project" value="UniProtKB-UniRule"/>
</dbReference>
<feature type="binding site" evidence="12 14">
    <location>
        <begin position="349"/>
        <end position="352"/>
    </location>
    <ligand>
        <name>ATP</name>
        <dbReference type="ChEBI" id="CHEBI:30616"/>
    </ligand>
</feature>
<evidence type="ECO:0000256" key="2">
    <source>
        <dbReference type="ARBA" id="ARBA00005045"/>
    </source>
</evidence>
<evidence type="ECO:0000313" key="18">
    <source>
        <dbReference type="Proteomes" id="UP000321051"/>
    </source>
</evidence>
<dbReference type="GO" id="GO:0140096">
    <property type="term" value="F:catalytic activity, acting on a protein"/>
    <property type="evidence" value="ECO:0007669"/>
    <property type="project" value="UniProtKB-ARBA"/>
</dbReference>
<evidence type="ECO:0000256" key="7">
    <source>
        <dbReference type="ARBA" id="ARBA00022840"/>
    </source>
</evidence>
<dbReference type="Gene3D" id="3.30.930.10">
    <property type="entry name" value="Bira Bifunctional Protein, Domain 2"/>
    <property type="match status" value="1"/>
</dbReference>
<evidence type="ECO:0000256" key="14">
    <source>
        <dbReference type="PIRSR" id="PIRSR001529-2"/>
    </source>
</evidence>
<keyword evidence="8 12" id="KW-0648">Protein biosynthesis</keyword>
<dbReference type="InterPro" id="IPR002314">
    <property type="entry name" value="aa-tRNA-synt_IIb"/>
</dbReference>
<proteinExistence type="inferred from homology"/>
<dbReference type="PRINTS" id="PR00981">
    <property type="entry name" value="TRNASYNTHSER"/>
</dbReference>
<feature type="coiled-coil region" evidence="15">
    <location>
        <begin position="31"/>
        <end position="103"/>
    </location>
</feature>
<dbReference type="Gene3D" id="1.10.287.40">
    <property type="entry name" value="Serine-tRNA synthetase, tRNA binding domain"/>
    <property type="match status" value="1"/>
</dbReference>
<dbReference type="EC" id="6.1.1.11" evidence="12"/>
<dbReference type="GO" id="GO:0004828">
    <property type="term" value="F:serine-tRNA ligase activity"/>
    <property type="evidence" value="ECO:0007669"/>
    <property type="project" value="UniProtKB-UniRule"/>
</dbReference>
<evidence type="ECO:0000256" key="11">
    <source>
        <dbReference type="ARBA" id="ARBA00048823"/>
    </source>
</evidence>
<dbReference type="Pfam" id="PF00587">
    <property type="entry name" value="tRNA-synt_2b"/>
    <property type="match status" value="1"/>
</dbReference>
<dbReference type="PIRSF" id="PIRSF001529">
    <property type="entry name" value="Ser-tRNA-synth_IIa"/>
    <property type="match status" value="1"/>
</dbReference>
<dbReference type="RefSeq" id="WP_094908181.1">
    <property type="nucleotide sequence ID" value="NZ_BJUN01000017.1"/>
</dbReference>
<comment type="subunit">
    <text evidence="12">Homodimer. The tRNA molecule binds across the dimer.</text>
</comment>
<dbReference type="GO" id="GO:0005737">
    <property type="term" value="C:cytoplasm"/>
    <property type="evidence" value="ECO:0007669"/>
    <property type="project" value="UniProtKB-SubCell"/>
</dbReference>
<feature type="binding site" evidence="12">
    <location>
        <begin position="231"/>
        <end position="233"/>
    </location>
    <ligand>
        <name>L-serine</name>
        <dbReference type="ChEBI" id="CHEBI:33384"/>
    </ligand>
</feature>
<evidence type="ECO:0000256" key="5">
    <source>
        <dbReference type="ARBA" id="ARBA00022598"/>
    </source>
</evidence>
<feature type="binding site" evidence="13">
    <location>
        <position position="383"/>
    </location>
    <ligand>
        <name>L-serine</name>
        <dbReference type="ChEBI" id="CHEBI:33384"/>
    </ligand>
</feature>
<dbReference type="InterPro" id="IPR033729">
    <property type="entry name" value="SerRS_core"/>
</dbReference>
<evidence type="ECO:0000256" key="10">
    <source>
        <dbReference type="ARBA" id="ARBA00047929"/>
    </source>
</evidence>
<sequence>MLDPKRLRNDFDAVKAQLSKRNEDISELDSFEALDRERRELIQETEELKQRRNTVSDEIAAKKKNKEDADELITEMRDVSGRVKKLDEQLREKDERLQQILLSIPNVPHETVPVGEDESDNEEVRAWGEPPVFDFALKPHWDIGVDLDMLDAERAAKVTGSRFMFYKGAGARLERALIQFMMDLHSDEHGYEELIPPYMVNRSSMTGTGQLPKFEEDAFQIQEEDYFLVPTAEVPVTNMHREEILAGKELPKAYTAFSACFRSEAGSAGRDTRGLIRQHQFNKVELVRFTTPDESYKELETLTGHAEKVLQLLELPYRVMNMCTGDLGFTAAKKYDIEVWLPSYEDYKEISSCSNFEDFQARRANIRFKRDRGAKTEFVHTLNGSGLALGRTVAAIMENHQQEDGSIKIPEVLRGYMGNKAYITAK</sequence>
<reference evidence="17 18" key="1">
    <citation type="submission" date="2019-07" db="EMBL/GenBank/DDBJ databases">
        <title>Whole genome shotgun sequence of Marinococcus halophilus NBRC 102359.</title>
        <authorList>
            <person name="Hosoyama A."/>
            <person name="Uohara A."/>
            <person name="Ohji S."/>
            <person name="Ichikawa N."/>
        </authorList>
    </citation>
    <scope>NUCLEOTIDE SEQUENCE [LARGE SCALE GENOMIC DNA]</scope>
    <source>
        <strain evidence="17 18">NBRC 102359</strain>
    </source>
</reference>
<dbReference type="SUPFAM" id="SSF55681">
    <property type="entry name" value="Class II aaRS and biotin synthetases"/>
    <property type="match status" value="1"/>
</dbReference>
<accession>A0A510YAE2</accession>
<dbReference type="PROSITE" id="PS50862">
    <property type="entry name" value="AA_TRNA_LIGASE_II"/>
    <property type="match status" value="1"/>
</dbReference>
<keyword evidence="7 12" id="KW-0067">ATP-binding</keyword>
<dbReference type="STRING" id="1371.GCA_900166605_00094"/>
<comment type="catalytic activity">
    <reaction evidence="11 12">
        <text>tRNA(Ser) + L-serine + ATP = L-seryl-tRNA(Ser) + AMP + diphosphate + H(+)</text>
        <dbReference type="Rhea" id="RHEA:12292"/>
        <dbReference type="Rhea" id="RHEA-COMP:9669"/>
        <dbReference type="Rhea" id="RHEA-COMP:9703"/>
        <dbReference type="ChEBI" id="CHEBI:15378"/>
        <dbReference type="ChEBI" id="CHEBI:30616"/>
        <dbReference type="ChEBI" id="CHEBI:33019"/>
        <dbReference type="ChEBI" id="CHEBI:33384"/>
        <dbReference type="ChEBI" id="CHEBI:78442"/>
        <dbReference type="ChEBI" id="CHEBI:78533"/>
        <dbReference type="ChEBI" id="CHEBI:456215"/>
        <dbReference type="EC" id="6.1.1.11"/>
    </reaction>
</comment>
<comment type="domain">
    <text evidence="12">Consists of two distinct domains, a catalytic core and a N-terminal extension that is involved in tRNA binding.</text>
</comment>
<evidence type="ECO:0000256" key="3">
    <source>
        <dbReference type="ARBA" id="ARBA00010728"/>
    </source>
</evidence>
<keyword evidence="9 12" id="KW-0030">Aminoacyl-tRNA synthetase</keyword>
<dbReference type="AlphaFoldDB" id="A0A510YAE2"/>
<evidence type="ECO:0000256" key="9">
    <source>
        <dbReference type="ARBA" id="ARBA00023146"/>
    </source>
</evidence>
<dbReference type="InterPro" id="IPR006195">
    <property type="entry name" value="aa-tRNA-synth_II"/>
</dbReference>
<keyword evidence="4 12" id="KW-0963">Cytoplasm</keyword>
<organism evidence="17 18">
    <name type="scientific">Marinococcus halophilus</name>
    <dbReference type="NCBI Taxonomy" id="1371"/>
    <lineage>
        <taxon>Bacteria</taxon>
        <taxon>Bacillati</taxon>
        <taxon>Bacillota</taxon>
        <taxon>Bacilli</taxon>
        <taxon>Bacillales</taxon>
        <taxon>Bacillaceae</taxon>
        <taxon>Marinococcus</taxon>
    </lineage>
</organism>
<feature type="binding site" evidence="12 14">
    <location>
        <begin position="262"/>
        <end position="264"/>
    </location>
    <ligand>
        <name>ATP</name>
        <dbReference type="ChEBI" id="CHEBI:30616"/>
    </ligand>
</feature>
<evidence type="ECO:0000313" key="17">
    <source>
        <dbReference type="EMBL" id="GEK59661.1"/>
    </source>
</evidence>
<dbReference type="InterPro" id="IPR010978">
    <property type="entry name" value="tRNA-bd_arm"/>
</dbReference>
<comment type="caution">
    <text evidence="12">Lacks conserved residue(s) required for the propagation of feature annotation.</text>
</comment>
<comment type="caution">
    <text evidence="17">The sequence shown here is derived from an EMBL/GenBank/DDBJ whole genome shotgun (WGS) entry which is preliminary data.</text>
</comment>
<comment type="similarity">
    <text evidence="3 12">Belongs to the class-II aminoacyl-tRNA synthetase family. Type-1 seryl-tRNA synthetase subfamily.</text>
</comment>
<evidence type="ECO:0000259" key="16">
    <source>
        <dbReference type="PROSITE" id="PS50862"/>
    </source>
</evidence>
<dbReference type="InterPro" id="IPR045864">
    <property type="entry name" value="aa-tRNA-synth_II/BPL/LPL"/>
</dbReference>
<dbReference type="InterPro" id="IPR042103">
    <property type="entry name" value="SerRS_1_N_sf"/>
</dbReference>
<dbReference type="HAMAP" id="MF_00176">
    <property type="entry name" value="Ser_tRNA_synth_type1"/>
    <property type="match status" value="1"/>
</dbReference>
<dbReference type="OrthoDB" id="9804647at2"/>
<dbReference type="UniPathway" id="UPA00906">
    <property type="reaction ID" value="UER00895"/>
</dbReference>